<keyword evidence="1" id="KW-0472">Membrane</keyword>
<keyword evidence="1" id="KW-0812">Transmembrane</keyword>
<evidence type="ECO:0000313" key="3">
    <source>
        <dbReference type="Proteomes" id="UP001200034"/>
    </source>
</evidence>
<gene>
    <name evidence="2" type="ORF">KR093_001846</name>
</gene>
<feature type="transmembrane region" description="Helical" evidence="1">
    <location>
        <begin position="77"/>
        <end position="99"/>
    </location>
</feature>
<proteinExistence type="predicted"/>
<sequence>MTFPFRFLNWLLWIITAILEVVALVYLVKLLYSHCMLGGEYGVSVWFYLYFLPGITTHSVVIAVFRSCWCTVGLDPIAVATNIISGLLLIVATSILLVAMWDHCGNEFNDIFYISAICGLVSGILHVINGVMCLVFMPSEE</sequence>
<evidence type="ECO:0000313" key="2">
    <source>
        <dbReference type="EMBL" id="KAH8358704.1"/>
    </source>
</evidence>
<evidence type="ECO:0008006" key="4">
    <source>
        <dbReference type="Google" id="ProtNLM"/>
    </source>
</evidence>
<feature type="non-terminal residue" evidence="2">
    <location>
        <position position="1"/>
    </location>
</feature>
<organism evidence="2 3">
    <name type="scientific">Drosophila rubida</name>
    <dbReference type="NCBI Taxonomy" id="30044"/>
    <lineage>
        <taxon>Eukaryota</taxon>
        <taxon>Metazoa</taxon>
        <taxon>Ecdysozoa</taxon>
        <taxon>Arthropoda</taxon>
        <taxon>Hexapoda</taxon>
        <taxon>Insecta</taxon>
        <taxon>Pterygota</taxon>
        <taxon>Neoptera</taxon>
        <taxon>Endopterygota</taxon>
        <taxon>Diptera</taxon>
        <taxon>Brachycera</taxon>
        <taxon>Muscomorpha</taxon>
        <taxon>Ephydroidea</taxon>
        <taxon>Drosophilidae</taxon>
        <taxon>Drosophila</taxon>
    </lineage>
</organism>
<evidence type="ECO:0000256" key="1">
    <source>
        <dbReference type="SAM" id="Phobius"/>
    </source>
</evidence>
<name>A0AAD4PGI8_9MUSC</name>
<dbReference type="EMBL" id="JAJJHW010003409">
    <property type="protein sequence ID" value="KAH8358704.1"/>
    <property type="molecule type" value="Genomic_DNA"/>
</dbReference>
<dbReference type="Proteomes" id="UP001200034">
    <property type="component" value="Unassembled WGS sequence"/>
</dbReference>
<keyword evidence="1" id="KW-1133">Transmembrane helix</keyword>
<dbReference type="AlphaFoldDB" id="A0AAD4PGI8"/>
<comment type="caution">
    <text evidence="2">The sequence shown here is derived from an EMBL/GenBank/DDBJ whole genome shotgun (WGS) entry which is preliminary data.</text>
</comment>
<accession>A0AAD4PGI8</accession>
<reference evidence="2" key="1">
    <citation type="journal article" date="2021" name="Mol. Ecol. Resour.">
        <title>Phylogenomic analyses of the genus Drosophila reveals genomic signals of climate adaptation.</title>
        <authorList>
            <person name="Li F."/>
            <person name="Rane R.V."/>
            <person name="Luria V."/>
            <person name="Xiong Z."/>
            <person name="Chen J."/>
            <person name="Li Z."/>
            <person name="Catullo R.A."/>
            <person name="Griffin P.C."/>
            <person name="Schiffer M."/>
            <person name="Pearce S."/>
            <person name="Lee S.F."/>
            <person name="McElroy K."/>
            <person name="Stocker A."/>
            <person name="Shirriffs J."/>
            <person name="Cockerell F."/>
            <person name="Coppin C."/>
            <person name="Sgro C.M."/>
            <person name="Karger A."/>
            <person name="Cain J.W."/>
            <person name="Weber J.A."/>
            <person name="Santpere G."/>
            <person name="Kirschner M.W."/>
            <person name="Hoffmann A.A."/>
            <person name="Oakeshott J.G."/>
            <person name="Zhang G."/>
        </authorList>
    </citation>
    <scope>NUCLEOTIDE SEQUENCE</scope>
    <source>
        <strain evidence="2">BGI-SZ-2011g</strain>
    </source>
</reference>
<feature type="transmembrane region" description="Helical" evidence="1">
    <location>
        <begin position="111"/>
        <end position="137"/>
    </location>
</feature>
<feature type="transmembrane region" description="Helical" evidence="1">
    <location>
        <begin position="47"/>
        <end position="65"/>
    </location>
</feature>
<feature type="transmembrane region" description="Helical" evidence="1">
    <location>
        <begin position="7"/>
        <end position="27"/>
    </location>
</feature>
<protein>
    <recommendedName>
        <fullName evidence="4">MARVEL domain-containing protein</fullName>
    </recommendedName>
</protein>
<keyword evidence="3" id="KW-1185">Reference proteome</keyword>